<keyword evidence="1" id="KW-0732">Signal</keyword>
<feature type="signal peptide" evidence="1">
    <location>
        <begin position="1"/>
        <end position="21"/>
    </location>
</feature>
<accession>A0A7S0BSB4</accession>
<dbReference type="EMBL" id="HBEK01021990">
    <property type="protein sequence ID" value="CAD8402080.1"/>
    <property type="molecule type" value="Transcribed_RNA"/>
</dbReference>
<evidence type="ECO:0000313" key="2">
    <source>
        <dbReference type="EMBL" id="CAD8402080.1"/>
    </source>
</evidence>
<protein>
    <recommendedName>
        <fullName evidence="3">EGF-like domain-containing protein</fullName>
    </recommendedName>
</protein>
<reference evidence="2" key="1">
    <citation type="submission" date="2021-01" db="EMBL/GenBank/DDBJ databases">
        <authorList>
            <person name="Corre E."/>
            <person name="Pelletier E."/>
            <person name="Niang G."/>
            <person name="Scheremetjew M."/>
            <person name="Finn R."/>
            <person name="Kale V."/>
            <person name="Holt S."/>
            <person name="Cochrane G."/>
            <person name="Meng A."/>
            <person name="Brown T."/>
            <person name="Cohen L."/>
        </authorList>
    </citation>
    <scope>NUCLEOTIDE SEQUENCE</scope>
    <source>
        <strain evidence="2">UTEX LB 2760</strain>
    </source>
</reference>
<dbReference type="AlphaFoldDB" id="A0A7S0BSB4"/>
<evidence type="ECO:0008006" key="3">
    <source>
        <dbReference type="Google" id="ProtNLM"/>
    </source>
</evidence>
<sequence>MVRVVMVWILLLVAILKIAETGGTGTCADEGEFESFIMAPQFFSLVHGAQTPVSLEIRSVDRKREMGVPNMTSCFRFTFTVSGGFTILKLRAGIYVKGDSIPDGKPRYTKRKSVGREGEQVLVATMDICPSKIRSVDTASCCESEFEVVGYVLIQEIESRSSPTRVWLPKLDNCRELNENKPFQVACTVQPTCRNSLVCEPGSCRIGFQCFPIAAAISELSCGDSQEVVVNDEGECVCPCPESQCFDGEKCVEDADYEAICPPGQTVVPDALLCTCECNLLQGCIFRGICTPLTEIGCEGALLINQTTGTCSCRRL</sequence>
<proteinExistence type="predicted"/>
<organism evidence="2">
    <name type="scientific">Rhodosorus marinus</name>
    <dbReference type="NCBI Taxonomy" id="101924"/>
    <lineage>
        <taxon>Eukaryota</taxon>
        <taxon>Rhodophyta</taxon>
        <taxon>Stylonematophyceae</taxon>
        <taxon>Stylonematales</taxon>
        <taxon>Stylonemataceae</taxon>
        <taxon>Rhodosorus</taxon>
    </lineage>
</organism>
<name>A0A7S0BSB4_9RHOD</name>
<gene>
    <name evidence="2" type="ORF">RMAR0315_LOCUS12084</name>
</gene>
<feature type="chain" id="PRO_5031057753" description="EGF-like domain-containing protein" evidence="1">
    <location>
        <begin position="22"/>
        <end position="316"/>
    </location>
</feature>
<evidence type="ECO:0000256" key="1">
    <source>
        <dbReference type="SAM" id="SignalP"/>
    </source>
</evidence>